<accession>A0A0G4FLV9</accession>
<reference evidence="2 3" key="1">
    <citation type="submission" date="2014-11" db="EMBL/GenBank/DDBJ databases">
        <authorList>
            <person name="Zhu J."/>
            <person name="Qi W."/>
            <person name="Song R."/>
        </authorList>
    </citation>
    <scope>NUCLEOTIDE SEQUENCE [LARGE SCALE GENOMIC DNA]</scope>
</reference>
<dbReference type="OMA" id="FIYMMFF"/>
<dbReference type="InParanoid" id="A0A0G4FLV9"/>
<evidence type="ECO:0000256" key="1">
    <source>
        <dbReference type="SAM" id="Phobius"/>
    </source>
</evidence>
<keyword evidence="1" id="KW-1133">Transmembrane helix</keyword>
<keyword evidence="3" id="KW-1185">Reference proteome</keyword>
<proteinExistence type="predicted"/>
<feature type="transmembrane region" description="Helical" evidence="1">
    <location>
        <begin position="17"/>
        <end position="40"/>
    </location>
</feature>
<evidence type="ECO:0008006" key="4">
    <source>
        <dbReference type="Google" id="ProtNLM"/>
    </source>
</evidence>
<sequence>MQAQPNVVPIAMVLPGYLMMTGVISVFIVCQFFDVIPVFYARKLVHMLSGWLLLNSPYTAVTRPFMVVFAIYVVSHIWMADTYKQLFGLPPYRFARRGDLGITIYGLIVMTWAILELPFALLMPMFFADPLAAIVGKAVRSPKWAGDKTIAGSLTVFFVTLLTTPFLPSIWLRLAISCLTSVLEAYGVIRAVMRSVCVVPPGNRVVPRPVSGWQPMVQLIQ</sequence>
<dbReference type="Proteomes" id="UP000041254">
    <property type="component" value="Unassembled WGS sequence"/>
</dbReference>
<dbReference type="OrthoDB" id="419290at2759"/>
<dbReference type="PhylomeDB" id="A0A0G4FLV9"/>
<dbReference type="EMBL" id="CDMY01000463">
    <property type="protein sequence ID" value="CEM14998.1"/>
    <property type="molecule type" value="Genomic_DNA"/>
</dbReference>
<dbReference type="VEuPathDB" id="CryptoDB:Vbra_9321"/>
<protein>
    <recommendedName>
        <fullName evidence="4">Phosphatidate cytidylyltransferase</fullName>
    </recommendedName>
</protein>
<dbReference type="AlphaFoldDB" id="A0A0G4FLV9"/>
<evidence type="ECO:0000313" key="3">
    <source>
        <dbReference type="Proteomes" id="UP000041254"/>
    </source>
</evidence>
<feature type="transmembrane region" description="Helical" evidence="1">
    <location>
        <begin position="61"/>
        <end position="80"/>
    </location>
</feature>
<keyword evidence="1" id="KW-0812">Transmembrane</keyword>
<organism evidence="2 3">
    <name type="scientific">Vitrella brassicaformis (strain CCMP3155)</name>
    <dbReference type="NCBI Taxonomy" id="1169540"/>
    <lineage>
        <taxon>Eukaryota</taxon>
        <taxon>Sar</taxon>
        <taxon>Alveolata</taxon>
        <taxon>Colpodellida</taxon>
        <taxon>Vitrellaceae</taxon>
        <taxon>Vitrella</taxon>
    </lineage>
</organism>
<feature type="transmembrane region" description="Helical" evidence="1">
    <location>
        <begin position="149"/>
        <end position="171"/>
    </location>
</feature>
<evidence type="ECO:0000313" key="2">
    <source>
        <dbReference type="EMBL" id="CEM14998.1"/>
    </source>
</evidence>
<name>A0A0G4FLV9_VITBC</name>
<keyword evidence="1" id="KW-0472">Membrane</keyword>
<gene>
    <name evidence="2" type="ORF">Vbra_9321</name>
</gene>
<feature type="transmembrane region" description="Helical" evidence="1">
    <location>
        <begin position="100"/>
        <end position="128"/>
    </location>
</feature>